<feature type="compositionally biased region" description="Basic and acidic residues" evidence="2">
    <location>
        <begin position="112"/>
        <end position="121"/>
    </location>
</feature>
<evidence type="ECO:0000256" key="1">
    <source>
        <dbReference type="SAM" id="Coils"/>
    </source>
</evidence>
<name>A0ABV0Y6X0_9TELE</name>
<evidence type="ECO:0000313" key="4">
    <source>
        <dbReference type="Proteomes" id="UP001469553"/>
    </source>
</evidence>
<gene>
    <name evidence="3" type="ORF">AMECASPLE_034327</name>
</gene>
<comment type="caution">
    <text evidence="3">The sequence shown here is derived from an EMBL/GenBank/DDBJ whole genome shotgun (WGS) entry which is preliminary data.</text>
</comment>
<dbReference type="EMBL" id="JAHRIP010023644">
    <property type="protein sequence ID" value="MEQ2289554.1"/>
    <property type="molecule type" value="Genomic_DNA"/>
</dbReference>
<protein>
    <submittedName>
        <fullName evidence="3">Uncharacterized protein</fullName>
    </submittedName>
</protein>
<feature type="compositionally biased region" description="Basic and acidic residues" evidence="2">
    <location>
        <begin position="15"/>
        <end position="39"/>
    </location>
</feature>
<feature type="region of interest" description="Disordered" evidence="2">
    <location>
        <begin position="1"/>
        <end position="39"/>
    </location>
</feature>
<proteinExistence type="predicted"/>
<dbReference type="Proteomes" id="UP001469553">
    <property type="component" value="Unassembled WGS sequence"/>
</dbReference>
<feature type="region of interest" description="Disordered" evidence="2">
    <location>
        <begin position="112"/>
        <end position="134"/>
    </location>
</feature>
<evidence type="ECO:0000313" key="3">
    <source>
        <dbReference type="EMBL" id="MEQ2289554.1"/>
    </source>
</evidence>
<keyword evidence="1" id="KW-0175">Coiled coil</keyword>
<keyword evidence="4" id="KW-1185">Reference proteome</keyword>
<feature type="coiled-coil region" evidence="1">
    <location>
        <begin position="632"/>
        <end position="666"/>
    </location>
</feature>
<sequence length="1334" mass="156920">MNRWILAQPPVTSELQKEKHGDTQREARSEILTDKAKKTTTEKNPLENIKTLKGYLIEKNTEIHGKILIHTNPKKACIKEIPAVDNQIYKLKEQEEILNMQIKTNIKKLQDKSQKQMEDQTKSSTVEQKRNTKTLDVVKQKSKEDPQALAEETDVCSDGKYLQQADLKRLRAEIYQTQKIIKMIKPDIGCQGGNLNMTIDLENNDNEIRGLLQDMRHFQRLLKLAKPYVELKKMNLDEDTCIRKSTMNKKRRELDHRLEKVLRERDELEILKIQIQRKSEGTQQLLENMLKCQNNIDKIAGNAKEKSKVILYQINETGVKIGMLEDMNRKIEALKENWKKIYLLTSQHQAEIKKLKTELGHKMEEGIRDRKIFDKLESSERERSLKDSVATQAEETVRGMFIITSLQEKLIEKRKLTINEFDDTNSDREEQNLELSEKVKQEILGKMLAQDTGAEGQNGKVPQMKTVGQRNMLGQPNERKMTECQDRIKWTNREIQEMEVLNSELDIKRKENKAILKQIVKKGEKIIRMMNKITEEKRSFKKEVQRKRKELDQTVENIRTEKDALEILRLKLKQPKQVQFHENQTTRDHSPAVSLSIKSETQILDKEGWRNPDAYCVMEHTTKGKKTVKKAVTELDQKVEDANSCLAEINKEKTKLRDLAVSVQRKHERLQDVINMIDLKQQDRQRKDQMFQRQTQELQSKMIQTQKEKEEIELLMMTAKNMKEWIKAAMASFHKEREQVDYVRMDKRGEEMMSTENIEPERQRSELKTTENIDLEKSQMSERCKGKSQHLKGKLSECMKVNMDQLKQSIEGVEKLCVVLGQKLVSLNEQKENVAAYKEVLQREKDILNTLLYDTLKQREQMENQWNQMIKSEKQKVITIKAVLKKEKQDLDIEKQKMVKDKLDLQMIRYDLQKQTEIMQEDKQHIKEQMQMVDLDKAEQERIHISKTDLYQKVEVDPIHVVQIHKEIVSALIERFTFLNLMTTEVFQKNIDRLDRKCEELAHFICSFQTNSKLHLDRCWISHLKYLQGQRQQLTPTLCEMATQTVGLCDQKVEKEKQNVSPFKVIKSEIAAQKPHDLFKATETGYQLISTEDEDHLQSCSKYAISNREWPVLKLKKVRDVQRKQSLTTSRVSTKVEEFTKWRKSNLLQIFWKYNRMKHKEINLMKQKGEEIRNNLDRKLKEIFNFDKITLSLKEKTLIDNSLQGKGMESSTQSRCDAITAKIKYLELQQVKLHMLRKTERLHLKEKVSKTYVSGEKFSQTSQKDTIPAKVQEMQTSFKITNERDETIGEENETVPVESSRLLYLLQHYCCRCCCHCCTCRKQVCPNKNGNMHK</sequence>
<evidence type="ECO:0000256" key="2">
    <source>
        <dbReference type="SAM" id="MobiDB-lite"/>
    </source>
</evidence>
<reference evidence="3 4" key="1">
    <citation type="submission" date="2021-06" db="EMBL/GenBank/DDBJ databases">
        <authorList>
            <person name="Palmer J.M."/>
        </authorList>
    </citation>
    <scope>NUCLEOTIDE SEQUENCE [LARGE SCALE GENOMIC DNA]</scope>
    <source>
        <strain evidence="3 4">AS_MEX2019</strain>
        <tissue evidence="3">Muscle</tissue>
    </source>
</reference>
<feature type="coiled-coil region" evidence="1">
    <location>
        <begin position="244"/>
        <end position="278"/>
    </location>
</feature>
<feature type="region of interest" description="Disordered" evidence="2">
    <location>
        <begin position="451"/>
        <end position="475"/>
    </location>
</feature>
<organism evidence="3 4">
    <name type="scientific">Ameca splendens</name>
    <dbReference type="NCBI Taxonomy" id="208324"/>
    <lineage>
        <taxon>Eukaryota</taxon>
        <taxon>Metazoa</taxon>
        <taxon>Chordata</taxon>
        <taxon>Craniata</taxon>
        <taxon>Vertebrata</taxon>
        <taxon>Euteleostomi</taxon>
        <taxon>Actinopterygii</taxon>
        <taxon>Neopterygii</taxon>
        <taxon>Teleostei</taxon>
        <taxon>Neoteleostei</taxon>
        <taxon>Acanthomorphata</taxon>
        <taxon>Ovalentaria</taxon>
        <taxon>Atherinomorphae</taxon>
        <taxon>Cyprinodontiformes</taxon>
        <taxon>Goodeidae</taxon>
        <taxon>Ameca</taxon>
    </lineage>
</organism>
<accession>A0ABV0Y6X0</accession>
<feature type="coiled-coil region" evidence="1">
    <location>
        <begin position="498"/>
        <end position="568"/>
    </location>
</feature>